<dbReference type="Proteomes" id="UP001153069">
    <property type="component" value="Unassembled WGS sequence"/>
</dbReference>
<keyword evidence="4" id="KW-1015">Disulfide bond</keyword>
<comment type="catalytic activity">
    <reaction evidence="5">
        <text>Preferential cleavage: Arg-|-Xaa, Lys-|-Xaa.</text>
        <dbReference type="EC" id="3.4.21.4"/>
    </reaction>
</comment>
<dbReference type="InterPro" id="IPR043504">
    <property type="entry name" value="Peptidase_S1_PA_chymotrypsin"/>
</dbReference>
<keyword evidence="10" id="KW-1185">Reference proteome</keyword>
<dbReference type="InterPro" id="IPR050430">
    <property type="entry name" value="Peptidase_S1"/>
</dbReference>
<dbReference type="PROSITE" id="PS00134">
    <property type="entry name" value="TRYPSIN_HIS"/>
    <property type="match status" value="1"/>
</dbReference>
<evidence type="ECO:0000256" key="6">
    <source>
        <dbReference type="ARBA" id="ARBA00038868"/>
    </source>
</evidence>
<evidence type="ECO:0000313" key="9">
    <source>
        <dbReference type="EMBL" id="CAB9520167.1"/>
    </source>
</evidence>
<feature type="domain" description="Peptidase S1" evidence="8">
    <location>
        <begin position="44"/>
        <end position="265"/>
    </location>
</feature>
<reference evidence="9" key="1">
    <citation type="submission" date="2020-06" db="EMBL/GenBank/DDBJ databases">
        <authorList>
            <consortium name="Plant Systems Biology data submission"/>
        </authorList>
    </citation>
    <scope>NUCLEOTIDE SEQUENCE</scope>
    <source>
        <strain evidence="9">D6</strain>
    </source>
</reference>
<evidence type="ECO:0000256" key="7">
    <source>
        <dbReference type="SAM" id="SignalP"/>
    </source>
</evidence>
<comment type="similarity">
    <text evidence="1">Belongs to the peptidase S1 family.</text>
</comment>
<dbReference type="PANTHER" id="PTHR24276">
    <property type="entry name" value="POLYSERASE-RELATED"/>
    <property type="match status" value="1"/>
</dbReference>
<feature type="signal peptide" evidence="7">
    <location>
        <begin position="1"/>
        <end position="16"/>
    </location>
</feature>
<evidence type="ECO:0000256" key="5">
    <source>
        <dbReference type="ARBA" id="ARBA00036320"/>
    </source>
</evidence>
<dbReference type="PROSITE" id="PS50240">
    <property type="entry name" value="TRYPSIN_DOM"/>
    <property type="match status" value="1"/>
</dbReference>
<dbReference type="OrthoDB" id="546450at2759"/>
<evidence type="ECO:0000256" key="4">
    <source>
        <dbReference type="ARBA" id="ARBA00023157"/>
    </source>
</evidence>
<dbReference type="InterPro" id="IPR009003">
    <property type="entry name" value="Peptidase_S1_PA"/>
</dbReference>
<dbReference type="PANTHER" id="PTHR24276:SF97">
    <property type="entry name" value="GH13245P2-RELATED"/>
    <property type="match status" value="1"/>
</dbReference>
<dbReference type="InterPro" id="IPR018114">
    <property type="entry name" value="TRYPSIN_HIS"/>
</dbReference>
<proteinExistence type="inferred from homology"/>
<protein>
    <recommendedName>
        <fullName evidence="6">trypsin</fullName>
        <ecNumber evidence="6">3.4.21.4</ecNumber>
    </recommendedName>
</protein>
<accession>A0A9N8HPE0</accession>
<dbReference type="Pfam" id="PF00089">
    <property type="entry name" value="Trypsin"/>
    <property type="match status" value="1"/>
</dbReference>
<evidence type="ECO:0000259" key="8">
    <source>
        <dbReference type="PROSITE" id="PS50240"/>
    </source>
</evidence>
<sequence>MISVVALVCCIFPVAAAVIESVQLRGASVSHFQRRLADESGTKIVGGQEASLNAHPSFVQWGDNCGGVLIHDDIVISASHCNFVANSIGRCPLYVGGNGTQNSGTRMYASAAFKHPRYDSENSFAYDFLILKLPQRMQGIPFASLNDDPRYPTDGAPLTVVGHGILHEEDAREDAPTVYHEVAVPYIRNCSEFYENVDPAIQFCAGDMPLGGKDTCQGDSGGGIFDENGLLVGIVSWGRGCAQPSQPGVYARISAIERWVAHMICQESDYPPADCEDLKVNITLDDHPEEFGMSLLDFHSVQQPEVVIIPPGSLSRVAPRRTRRYSFSVPKGRSYLLQVEDTGQNGFCCEKGVGEVTVQDGHSFYHLSGDFQGQCASILLPFVGGSDGAIISSSPNSANETHLSILSPPVLYAIAVDVRYQGPSDDTTWKVVRCNTDSTFTTIHEDLPEGRILNDMEKEVQVGLHDLVAGIYELQVGENSVDGGEPRLAGFSVTAIDNEDSSFLSLLYKYRGEAGKFQGRFELGLA</sequence>
<evidence type="ECO:0000256" key="1">
    <source>
        <dbReference type="ARBA" id="ARBA00007664"/>
    </source>
</evidence>
<dbReference type="SMART" id="SM00020">
    <property type="entry name" value="Tryp_SPc"/>
    <property type="match status" value="1"/>
</dbReference>
<dbReference type="SUPFAM" id="SSF50494">
    <property type="entry name" value="Trypsin-like serine proteases"/>
    <property type="match status" value="1"/>
</dbReference>
<dbReference type="GO" id="GO:0007586">
    <property type="term" value="P:digestion"/>
    <property type="evidence" value="ECO:0007669"/>
    <property type="project" value="UniProtKB-KW"/>
</dbReference>
<dbReference type="PRINTS" id="PR00722">
    <property type="entry name" value="CHYMOTRYPSIN"/>
</dbReference>
<evidence type="ECO:0000256" key="3">
    <source>
        <dbReference type="ARBA" id="ARBA00023026"/>
    </source>
</evidence>
<dbReference type="Gene3D" id="2.40.10.10">
    <property type="entry name" value="Trypsin-like serine proteases"/>
    <property type="match status" value="1"/>
</dbReference>
<keyword evidence="7" id="KW-0732">Signal</keyword>
<dbReference type="GO" id="GO:0004252">
    <property type="term" value="F:serine-type endopeptidase activity"/>
    <property type="evidence" value="ECO:0007669"/>
    <property type="project" value="UniProtKB-EC"/>
</dbReference>
<dbReference type="EC" id="3.4.21.4" evidence="6"/>
<dbReference type="GO" id="GO:0006508">
    <property type="term" value="P:proteolysis"/>
    <property type="evidence" value="ECO:0007669"/>
    <property type="project" value="InterPro"/>
</dbReference>
<dbReference type="AlphaFoldDB" id="A0A9N8HPE0"/>
<name>A0A9N8HPE0_9STRA</name>
<gene>
    <name evidence="9" type="ORF">SEMRO_1079_G238880.1</name>
</gene>
<dbReference type="InterPro" id="IPR001254">
    <property type="entry name" value="Trypsin_dom"/>
</dbReference>
<dbReference type="CDD" id="cd00190">
    <property type="entry name" value="Tryp_SPc"/>
    <property type="match status" value="1"/>
</dbReference>
<evidence type="ECO:0000313" key="10">
    <source>
        <dbReference type="Proteomes" id="UP001153069"/>
    </source>
</evidence>
<feature type="chain" id="PRO_5040465505" description="trypsin" evidence="7">
    <location>
        <begin position="17"/>
        <end position="526"/>
    </location>
</feature>
<evidence type="ECO:0000256" key="2">
    <source>
        <dbReference type="ARBA" id="ARBA00022757"/>
    </source>
</evidence>
<keyword evidence="3" id="KW-0843">Virulence</keyword>
<comment type="caution">
    <text evidence="9">The sequence shown here is derived from an EMBL/GenBank/DDBJ whole genome shotgun (WGS) entry which is preliminary data.</text>
</comment>
<dbReference type="InterPro" id="IPR001314">
    <property type="entry name" value="Peptidase_S1A"/>
</dbReference>
<keyword evidence="2" id="KW-0222">Digestion</keyword>
<organism evidence="9 10">
    <name type="scientific">Seminavis robusta</name>
    <dbReference type="NCBI Taxonomy" id="568900"/>
    <lineage>
        <taxon>Eukaryota</taxon>
        <taxon>Sar</taxon>
        <taxon>Stramenopiles</taxon>
        <taxon>Ochrophyta</taxon>
        <taxon>Bacillariophyta</taxon>
        <taxon>Bacillariophyceae</taxon>
        <taxon>Bacillariophycidae</taxon>
        <taxon>Naviculales</taxon>
        <taxon>Naviculaceae</taxon>
        <taxon>Seminavis</taxon>
    </lineage>
</organism>
<dbReference type="EMBL" id="CAICTM010001077">
    <property type="protein sequence ID" value="CAB9520167.1"/>
    <property type="molecule type" value="Genomic_DNA"/>
</dbReference>